<gene>
    <name evidence="1" type="ORF">MTR67_042846</name>
</gene>
<dbReference type="EMBL" id="CP133621">
    <property type="protein sequence ID" value="WMV49461.1"/>
    <property type="molecule type" value="Genomic_DNA"/>
</dbReference>
<dbReference type="AlphaFoldDB" id="A0AAF0UQ73"/>
<accession>A0AAF0UQ73</accession>
<dbReference type="PANTHER" id="PTHR11439:SF467">
    <property type="entry name" value="INTEGRASE CATALYTIC DOMAIN-CONTAINING PROTEIN"/>
    <property type="match status" value="1"/>
</dbReference>
<dbReference type="Proteomes" id="UP001234989">
    <property type="component" value="Chromosome 10"/>
</dbReference>
<protein>
    <submittedName>
        <fullName evidence="1">Uncharacterized protein</fullName>
    </submittedName>
</protein>
<evidence type="ECO:0000313" key="2">
    <source>
        <dbReference type="Proteomes" id="UP001234989"/>
    </source>
</evidence>
<dbReference type="CDD" id="cd09272">
    <property type="entry name" value="RNase_HI_RT_Ty1"/>
    <property type="match status" value="1"/>
</dbReference>
<dbReference type="PANTHER" id="PTHR11439">
    <property type="entry name" value="GAG-POL-RELATED RETROTRANSPOSON"/>
    <property type="match status" value="1"/>
</dbReference>
<sequence>MQNPTEDHMEVVYRIMRYLKRAPGKGLFFLKNEKTVIEGYKDAYWRGDLLTRKSNSGYLTFVDGNLVMWRSKKQKVVARSSAEAEFRGMANGLCELLWIKYVLKDLEIECTR</sequence>
<proteinExistence type="predicted"/>
<evidence type="ECO:0000313" key="1">
    <source>
        <dbReference type="EMBL" id="WMV49461.1"/>
    </source>
</evidence>
<keyword evidence="2" id="KW-1185">Reference proteome</keyword>
<reference evidence="1" key="1">
    <citation type="submission" date="2023-08" db="EMBL/GenBank/DDBJ databases">
        <title>A de novo genome assembly of Solanum verrucosum Schlechtendal, a Mexican diploid species geographically isolated from the other diploid A-genome species in potato relatives.</title>
        <authorList>
            <person name="Hosaka K."/>
        </authorList>
    </citation>
    <scope>NUCLEOTIDE SEQUENCE</scope>
    <source>
        <tissue evidence="1">Young leaves</tissue>
    </source>
</reference>
<name>A0AAF0UQ73_SOLVR</name>
<organism evidence="1 2">
    <name type="scientific">Solanum verrucosum</name>
    <dbReference type="NCBI Taxonomy" id="315347"/>
    <lineage>
        <taxon>Eukaryota</taxon>
        <taxon>Viridiplantae</taxon>
        <taxon>Streptophyta</taxon>
        <taxon>Embryophyta</taxon>
        <taxon>Tracheophyta</taxon>
        <taxon>Spermatophyta</taxon>
        <taxon>Magnoliopsida</taxon>
        <taxon>eudicotyledons</taxon>
        <taxon>Gunneridae</taxon>
        <taxon>Pentapetalae</taxon>
        <taxon>asterids</taxon>
        <taxon>lamiids</taxon>
        <taxon>Solanales</taxon>
        <taxon>Solanaceae</taxon>
        <taxon>Solanoideae</taxon>
        <taxon>Solaneae</taxon>
        <taxon>Solanum</taxon>
    </lineage>
</organism>